<sequence length="56" mass="6313">SLITTVSINKNISYHSHACLPLLPIIVSVDDVPLSTYVRTDRKDDIGMRQNIHSHQ</sequence>
<feature type="non-terminal residue" evidence="1">
    <location>
        <position position="1"/>
    </location>
</feature>
<keyword evidence="2" id="KW-1185">Reference proteome</keyword>
<feature type="non-terminal residue" evidence="1">
    <location>
        <position position="56"/>
    </location>
</feature>
<organism evidence="1 2">
    <name type="scientific">Tyto alba</name>
    <name type="common">Barn owl</name>
    <dbReference type="NCBI Taxonomy" id="56313"/>
    <lineage>
        <taxon>Eukaryota</taxon>
        <taxon>Metazoa</taxon>
        <taxon>Chordata</taxon>
        <taxon>Craniata</taxon>
        <taxon>Vertebrata</taxon>
        <taxon>Euteleostomi</taxon>
        <taxon>Archelosauria</taxon>
        <taxon>Archosauria</taxon>
        <taxon>Dinosauria</taxon>
        <taxon>Saurischia</taxon>
        <taxon>Theropoda</taxon>
        <taxon>Coelurosauria</taxon>
        <taxon>Aves</taxon>
        <taxon>Neognathae</taxon>
        <taxon>Neoaves</taxon>
        <taxon>Telluraves</taxon>
        <taxon>Strigiformes</taxon>
        <taxon>Tytonidae</taxon>
        <taxon>Tyto</taxon>
    </lineage>
</organism>
<evidence type="ECO:0000313" key="1">
    <source>
        <dbReference type="EMBL" id="KFV60472.1"/>
    </source>
</evidence>
<dbReference type="Proteomes" id="UP000054190">
    <property type="component" value="Unassembled WGS sequence"/>
</dbReference>
<name>A0A093FRS7_TYTAL</name>
<evidence type="ECO:0000313" key="2">
    <source>
        <dbReference type="Proteomes" id="UP000054190"/>
    </source>
</evidence>
<proteinExistence type="predicted"/>
<dbReference type="AlphaFoldDB" id="A0A093FRS7"/>
<dbReference type="EMBL" id="KK401980">
    <property type="protein sequence ID" value="KFV60472.1"/>
    <property type="molecule type" value="Genomic_DNA"/>
</dbReference>
<protein>
    <submittedName>
        <fullName evidence="1">Uncharacterized protein</fullName>
    </submittedName>
</protein>
<reference evidence="1 2" key="1">
    <citation type="submission" date="2014-04" db="EMBL/GenBank/DDBJ databases">
        <title>Genome evolution of avian class.</title>
        <authorList>
            <person name="Zhang G."/>
            <person name="Li C."/>
        </authorList>
    </citation>
    <scope>NUCLEOTIDE SEQUENCE [LARGE SCALE GENOMIC DNA]</scope>
    <source>
        <strain evidence="1">BGI_N341</strain>
    </source>
</reference>
<gene>
    <name evidence="1" type="ORF">N341_04098</name>
</gene>
<accession>A0A093FRS7</accession>